<feature type="compositionally biased region" description="Basic residues" evidence="1">
    <location>
        <begin position="9"/>
        <end position="20"/>
    </location>
</feature>
<organism evidence="2">
    <name type="scientific">bioreactor metagenome</name>
    <dbReference type="NCBI Taxonomy" id="1076179"/>
    <lineage>
        <taxon>unclassified sequences</taxon>
        <taxon>metagenomes</taxon>
        <taxon>ecological metagenomes</taxon>
    </lineage>
</organism>
<feature type="region of interest" description="Disordered" evidence="1">
    <location>
        <begin position="1"/>
        <end position="43"/>
    </location>
</feature>
<gene>
    <name evidence="2" type="ORF">SDC9_206558</name>
</gene>
<accession>A0A645J6U0</accession>
<reference evidence="2" key="1">
    <citation type="submission" date="2019-08" db="EMBL/GenBank/DDBJ databases">
        <authorList>
            <person name="Kucharzyk K."/>
            <person name="Murdoch R.W."/>
            <person name="Higgins S."/>
            <person name="Loffler F."/>
        </authorList>
    </citation>
    <scope>NUCLEOTIDE SEQUENCE</scope>
</reference>
<dbReference type="AlphaFoldDB" id="A0A645J6U0"/>
<sequence>MERNDLRAGRRHLLHRLRPQRRAEQSAAAQARRAQGDRDADGRLGHRLGLADVRPDTGAVLHPALHHRGIRGRLLSGHRPLFHQLVPGFPARPHHGPVHVGHSDFRRAGQPAVGLDDAILRRPGRHGRLAVDVPAPGTADGGAWLPRLSPAQRRNRPGKMAERR</sequence>
<name>A0A645J6U0_9ZZZZ</name>
<feature type="region of interest" description="Disordered" evidence="1">
    <location>
        <begin position="130"/>
        <end position="164"/>
    </location>
</feature>
<evidence type="ECO:0000313" key="2">
    <source>
        <dbReference type="EMBL" id="MPN58842.1"/>
    </source>
</evidence>
<feature type="compositionally biased region" description="Basic and acidic residues" evidence="1">
    <location>
        <begin position="34"/>
        <end position="43"/>
    </location>
</feature>
<evidence type="ECO:0000256" key="1">
    <source>
        <dbReference type="SAM" id="MobiDB-lite"/>
    </source>
</evidence>
<proteinExistence type="predicted"/>
<comment type="caution">
    <text evidence="2">The sequence shown here is derived from an EMBL/GenBank/DDBJ whole genome shotgun (WGS) entry which is preliminary data.</text>
</comment>
<protein>
    <submittedName>
        <fullName evidence="2">Uncharacterized protein</fullName>
    </submittedName>
</protein>
<dbReference type="EMBL" id="VSSQ01132097">
    <property type="protein sequence ID" value="MPN58842.1"/>
    <property type="molecule type" value="Genomic_DNA"/>
</dbReference>